<name>U7DCI9_9BACT</name>
<evidence type="ECO:0000313" key="3">
    <source>
        <dbReference type="Proteomes" id="UP000017148"/>
    </source>
</evidence>
<keyword evidence="1" id="KW-0472">Membrane</keyword>
<dbReference type="EMBL" id="ASJR01000006">
    <property type="protein sequence ID" value="ERP32150.1"/>
    <property type="molecule type" value="Genomic_DNA"/>
</dbReference>
<dbReference type="AlphaFoldDB" id="U7DCI9"/>
<gene>
    <name evidence="2" type="ORF">CALK_0879</name>
</gene>
<dbReference type="STRING" id="1313304.CALK_0879"/>
<organism evidence="2 3">
    <name type="scientific">Chitinivibrio alkaliphilus ACht1</name>
    <dbReference type="NCBI Taxonomy" id="1313304"/>
    <lineage>
        <taxon>Bacteria</taxon>
        <taxon>Pseudomonadati</taxon>
        <taxon>Fibrobacterota</taxon>
        <taxon>Chitinivibrionia</taxon>
        <taxon>Chitinivibrionales</taxon>
        <taxon>Chitinivibrionaceae</taxon>
        <taxon>Chitinivibrio</taxon>
    </lineage>
</organism>
<accession>U7DCI9</accession>
<proteinExistence type="predicted"/>
<evidence type="ECO:0000313" key="2">
    <source>
        <dbReference type="EMBL" id="ERP32150.1"/>
    </source>
</evidence>
<evidence type="ECO:0000256" key="1">
    <source>
        <dbReference type="SAM" id="Phobius"/>
    </source>
</evidence>
<reference evidence="2 3" key="1">
    <citation type="journal article" date="2013" name="Environ. Microbiol.">
        <title>Genome analysis of Chitinivibrio alkaliphilus gen. nov., sp. nov., a novel extremely haloalkaliphilic anaerobic chitinolytic bacterium from the candidate phylum Termite Group 3.</title>
        <authorList>
            <person name="Sorokin D.Y."/>
            <person name="Gumerov V.M."/>
            <person name="Rakitin A.L."/>
            <person name="Beletsky A.V."/>
            <person name="Damste J.S."/>
            <person name="Muyzer G."/>
            <person name="Mardanov A.V."/>
            <person name="Ravin N.V."/>
        </authorList>
    </citation>
    <scope>NUCLEOTIDE SEQUENCE [LARGE SCALE GENOMIC DNA]</scope>
    <source>
        <strain evidence="2 3">ACht1</strain>
    </source>
</reference>
<protein>
    <submittedName>
        <fullName evidence="2">Uncharacterized protein</fullName>
    </submittedName>
</protein>
<feature type="transmembrane region" description="Helical" evidence="1">
    <location>
        <begin position="12"/>
        <end position="31"/>
    </location>
</feature>
<dbReference type="RefSeq" id="WP_022636381.1">
    <property type="nucleotide sequence ID" value="NZ_ASJR01000006.1"/>
</dbReference>
<keyword evidence="1" id="KW-1133">Transmembrane helix</keyword>
<keyword evidence="3" id="KW-1185">Reference proteome</keyword>
<sequence length="216" mass="24781">MRPKGIPISPRLHKIRLILLIMVTPLITWYAKQRYTNPVQPHREIAIGTTTEEEYLLFYEATTFTKTPYLHLFFSPPSEKAIPSTPYIYPSCQDSLVHVSDDTTITTTIVHTSHGQFSLSKDILFIRRDDLNTAVMLRPSQGLSRRIETDILLLTAPTSRENLMNIRSTLTPRLTIRSVSDTFSDILPKNIQGLHKNTTYRIHHRPRGSITLTPME</sequence>
<dbReference type="Proteomes" id="UP000017148">
    <property type="component" value="Unassembled WGS sequence"/>
</dbReference>
<keyword evidence="1" id="KW-0812">Transmembrane</keyword>
<comment type="caution">
    <text evidence="2">The sequence shown here is derived from an EMBL/GenBank/DDBJ whole genome shotgun (WGS) entry which is preliminary data.</text>
</comment>